<dbReference type="InterPro" id="IPR032466">
    <property type="entry name" value="Metal_Hydrolase"/>
</dbReference>
<dbReference type="InterPro" id="IPR011059">
    <property type="entry name" value="Metal-dep_hydrolase_composite"/>
</dbReference>
<sequence length="497" mass="54095">MFCLPFFKRSSRPKGTSKPPHEDAPPSYSAAAESSPKTTIYYGRIVHSKSLAKLEILPAAALGVDSDGKICFLDPDVASGQTAQKKYAAQGFENATVVTLGKMQFLFPGLVDCHFHAPQWPNNALGMEWPLREWVVHMTDPIEASYSDTSKAERVYSALVPKLLENGTTTVAYNSTIHVPATKVLMNQCLKFGQRALVGKLCINHRVTSGNGESSVEEGLRHSREVVEYAREIDPEGRLVRGCIQPRGATYVVPEYLRGLGDLSRNKGGDIIPVQLHMSEAMPDVEYMKKMYPNAPCYASVFDAAGLMHAQTVVAHAIHLTPMDMAILAASGAGVAHNPTSNTCLTDGECMVRELLEHGVKVGLGTDCSAGYSPSILEGMRQASNVSRHRTMHFNNDALKLSLAEIVYLGTIGGASVVGLADKVGNFQVGKEFDALVVDTGVDDNVNVEGFEEDGRAMVAKWVFLGDDRSIRKVFVRGRLVAGKDLKEASYRQMKKM</sequence>
<dbReference type="PANTHER" id="PTHR11271:SF49">
    <property type="entry name" value="GUANINE DEAMINASE"/>
    <property type="match status" value="1"/>
</dbReference>
<dbReference type="GO" id="GO:0008270">
    <property type="term" value="F:zinc ion binding"/>
    <property type="evidence" value="ECO:0007669"/>
    <property type="project" value="TreeGrafter"/>
</dbReference>
<feature type="region of interest" description="Disordered" evidence="5">
    <location>
        <begin position="9"/>
        <end position="32"/>
    </location>
</feature>
<dbReference type="Gene3D" id="2.30.40.10">
    <property type="entry name" value="Urease, subunit C, domain 1"/>
    <property type="match status" value="1"/>
</dbReference>
<dbReference type="PANTHER" id="PTHR11271">
    <property type="entry name" value="GUANINE DEAMINASE"/>
    <property type="match status" value="1"/>
</dbReference>
<reference evidence="7 8" key="1">
    <citation type="journal article" date="2019" name="Nat. Ecol. Evol.">
        <title>Megaphylogeny resolves global patterns of mushroom evolution.</title>
        <authorList>
            <person name="Varga T."/>
            <person name="Krizsan K."/>
            <person name="Foldi C."/>
            <person name="Dima B."/>
            <person name="Sanchez-Garcia M."/>
            <person name="Sanchez-Ramirez S."/>
            <person name="Szollosi G.J."/>
            <person name="Szarkandi J.G."/>
            <person name="Papp V."/>
            <person name="Albert L."/>
            <person name="Andreopoulos W."/>
            <person name="Angelini C."/>
            <person name="Antonin V."/>
            <person name="Barry K.W."/>
            <person name="Bougher N.L."/>
            <person name="Buchanan P."/>
            <person name="Buyck B."/>
            <person name="Bense V."/>
            <person name="Catcheside P."/>
            <person name="Chovatia M."/>
            <person name="Cooper J."/>
            <person name="Damon W."/>
            <person name="Desjardin D."/>
            <person name="Finy P."/>
            <person name="Geml J."/>
            <person name="Haridas S."/>
            <person name="Hughes K."/>
            <person name="Justo A."/>
            <person name="Karasinski D."/>
            <person name="Kautmanova I."/>
            <person name="Kiss B."/>
            <person name="Kocsube S."/>
            <person name="Kotiranta H."/>
            <person name="LaButti K.M."/>
            <person name="Lechner B.E."/>
            <person name="Liimatainen K."/>
            <person name="Lipzen A."/>
            <person name="Lukacs Z."/>
            <person name="Mihaltcheva S."/>
            <person name="Morgado L.N."/>
            <person name="Niskanen T."/>
            <person name="Noordeloos M.E."/>
            <person name="Ohm R.A."/>
            <person name="Ortiz-Santana B."/>
            <person name="Ovrebo C."/>
            <person name="Racz N."/>
            <person name="Riley R."/>
            <person name="Savchenko A."/>
            <person name="Shiryaev A."/>
            <person name="Soop K."/>
            <person name="Spirin V."/>
            <person name="Szebenyi C."/>
            <person name="Tomsovsky M."/>
            <person name="Tulloss R.E."/>
            <person name="Uehling J."/>
            <person name="Grigoriev I.V."/>
            <person name="Vagvolgyi C."/>
            <person name="Papp T."/>
            <person name="Martin F.M."/>
            <person name="Miettinen O."/>
            <person name="Hibbett D.S."/>
            <person name="Nagy L.G."/>
        </authorList>
    </citation>
    <scope>NUCLEOTIDE SEQUENCE [LARGE SCALE GENOMIC DNA]</scope>
    <source>
        <strain evidence="7 8">OMC1185</strain>
    </source>
</reference>
<evidence type="ECO:0000256" key="1">
    <source>
        <dbReference type="ARBA" id="ARBA00001947"/>
    </source>
</evidence>
<organism evidence="7 8">
    <name type="scientific">Heliocybe sulcata</name>
    <dbReference type="NCBI Taxonomy" id="5364"/>
    <lineage>
        <taxon>Eukaryota</taxon>
        <taxon>Fungi</taxon>
        <taxon>Dikarya</taxon>
        <taxon>Basidiomycota</taxon>
        <taxon>Agaricomycotina</taxon>
        <taxon>Agaricomycetes</taxon>
        <taxon>Gloeophyllales</taxon>
        <taxon>Gloeophyllaceae</taxon>
        <taxon>Heliocybe</taxon>
    </lineage>
</organism>
<dbReference type="STRING" id="5364.A0A5C3NI60"/>
<evidence type="ECO:0000256" key="5">
    <source>
        <dbReference type="SAM" id="MobiDB-lite"/>
    </source>
</evidence>
<dbReference type="InterPro" id="IPR051607">
    <property type="entry name" value="Metallo-dep_hydrolases"/>
</dbReference>
<feature type="domain" description="Amidohydrolase-related" evidence="6">
    <location>
        <begin position="105"/>
        <end position="481"/>
    </location>
</feature>
<gene>
    <name evidence="7" type="ORF">OE88DRAFT_39323</name>
</gene>
<dbReference type="AlphaFoldDB" id="A0A5C3NI60"/>
<evidence type="ECO:0000313" key="8">
    <source>
        <dbReference type="Proteomes" id="UP000305948"/>
    </source>
</evidence>
<dbReference type="Pfam" id="PF01979">
    <property type="entry name" value="Amidohydro_1"/>
    <property type="match status" value="1"/>
</dbReference>
<dbReference type="EMBL" id="ML213503">
    <property type="protein sequence ID" value="TFK56607.1"/>
    <property type="molecule type" value="Genomic_DNA"/>
</dbReference>
<evidence type="ECO:0000256" key="2">
    <source>
        <dbReference type="ARBA" id="ARBA00022723"/>
    </source>
</evidence>
<protein>
    <submittedName>
        <fullName evidence="7">Guanine deaminase</fullName>
    </submittedName>
</protein>
<evidence type="ECO:0000256" key="3">
    <source>
        <dbReference type="ARBA" id="ARBA00022801"/>
    </source>
</evidence>
<dbReference type="Gene3D" id="3.20.20.140">
    <property type="entry name" value="Metal-dependent hydrolases"/>
    <property type="match status" value="1"/>
</dbReference>
<dbReference type="GO" id="GO:0008892">
    <property type="term" value="F:guanine deaminase activity"/>
    <property type="evidence" value="ECO:0007669"/>
    <property type="project" value="TreeGrafter"/>
</dbReference>
<evidence type="ECO:0000313" key="7">
    <source>
        <dbReference type="EMBL" id="TFK56607.1"/>
    </source>
</evidence>
<keyword evidence="8" id="KW-1185">Reference proteome</keyword>
<dbReference type="OrthoDB" id="194468at2759"/>
<name>A0A5C3NI60_9AGAM</name>
<dbReference type="Proteomes" id="UP000305948">
    <property type="component" value="Unassembled WGS sequence"/>
</dbReference>
<keyword evidence="4" id="KW-0862">Zinc</keyword>
<evidence type="ECO:0000256" key="4">
    <source>
        <dbReference type="ARBA" id="ARBA00022833"/>
    </source>
</evidence>
<accession>A0A5C3NI60</accession>
<keyword evidence="3" id="KW-0378">Hydrolase</keyword>
<proteinExistence type="predicted"/>
<dbReference type="SUPFAM" id="SSF51556">
    <property type="entry name" value="Metallo-dependent hydrolases"/>
    <property type="match status" value="1"/>
</dbReference>
<dbReference type="GO" id="GO:0046098">
    <property type="term" value="P:guanine metabolic process"/>
    <property type="evidence" value="ECO:0007669"/>
    <property type="project" value="TreeGrafter"/>
</dbReference>
<evidence type="ECO:0000259" key="6">
    <source>
        <dbReference type="Pfam" id="PF01979"/>
    </source>
</evidence>
<comment type="cofactor">
    <cofactor evidence="1">
        <name>Zn(2+)</name>
        <dbReference type="ChEBI" id="CHEBI:29105"/>
    </cofactor>
</comment>
<dbReference type="InterPro" id="IPR006680">
    <property type="entry name" value="Amidohydro-rel"/>
</dbReference>
<keyword evidence="2" id="KW-0479">Metal-binding</keyword>
<dbReference type="GO" id="GO:0005829">
    <property type="term" value="C:cytosol"/>
    <property type="evidence" value="ECO:0007669"/>
    <property type="project" value="TreeGrafter"/>
</dbReference>